<dbReference type="GO" id="GO:0016020">
    <property type="term" value="C:membrane"/>
    <property type="evidence" value="ECO:0007669"/>
    <property type="project" value="InterPro"/>
</dbReference>
<keyword evidence="1" id="KW-1133">Transmembrane helix</keyword>
<dbReference type="InterPro" id="IPR017516">
    <property type="entry name" value="AbrB_dup"/>
</dbReference>
<feature type="transmembrane region" description="Helical" evidence="1">
    <location>
        <begin position="98"/>
        <end position="119"/>
    </location>
</feature>
<feature type="transmembrane region" description="Helical" evidence="1">
    <location>
        <begin position="62"/>
        <end position="86"/>
    </location>
</feature>
<dbReference type="OrthoDB" id="9809910at2"/>
<dbReference type="EMBL" id="JEMG01000001">
    <property type="protein sequence ID" value="EYC51615.1"/>
    <property type="molecule type" value="Genomic_DNA"/>
</dbReference>
<sequence>MTLRVHLGRLGPWVRLLALSALFVVVLEAIELPAEFLLGPMLAGIVVRNLSMRSTPSPEDTALLRVPLIGVNLAQAVVGLLIARTITPEIIHTVLDRWPLFLGFTLSTLMFSALLGWWFTRLRLVPGTTAIWGLLPGGAGAVVLMSGAYGADARIVAFMQYLRVLVVTVLASLIAGWSASTTPAPVMASDWFPPLATRGFAQTLALIAAAITIGRLARIANGTMLVAMVAGAALHDTGMMQIVLPPWLLAVSFTALGWSIGLRFTREVLHSARRVLPATVLCIGVLVAACGLLGWLMVYLLGAEPLTAYLATSPGGADSVAVIAASSPVNAPLVMAFQTARLFAVIAIGPAMSRFIATRLAPAHPPSTPAD</sequence>
<dbReference type="GO" id="GO:0004497">
    <property type="term" value="F:monooxygenase activity"/>
    <property type="evidence" value="ECO:0007669"/>
    <property type="project" value="UniProtKB-KW"/>
</dbReference>
<name>A0A016XIA1_9BURK</name>
<keyword evidence="1" id="KW-0812">Transmembrane</keyword>
<dbReference type="AlphaFoldDB" id="A0A016XIA1"/>
<comment type="caution">
    <text evidence="2">The sequence shown here is derived from an EMBL/GenBank/DDBJ whole genome shotgun (WGS) entry which is preliminary data.</text>
</comment>
<feature type="transmembrane region" description="Helical" evidence="1">
    <location>
        <begin position="12"/>
        <end position="30"/>
    </location>
</feature>
<dbReference type="PANTHER" id="PTHR38457">
    <property type="entry name" value="REGULATOR ABRB-RELATED"/>
    <property type="match status" value="1"/>
</dbReference>
<evidence type="ECO:0000313" key="2">
    <source>
        <dbReference type="EMBL" id="EYC51615.1"/>
    </source>
</evidence>
<feature type="transmembrane region" description="Helical" evidence="1">
    <location>
        <begin position="276"/>
        <end position="301"/>
    </location>
</feature>
<dbReference type="Proteomes" id="UP000023268">
    <property type="component" value="Unassembled WGS sequence"/>
</dbReference>
<protein>
    <submittedName>
        <fullName evidence="2">Ammonia monooxygenase</fullName>
    </submittedName>
</protein>
<dbReference type="PIRSF" id="PIRSF038991">
    <property type="entry name" value="Protein_AbrB"/>
    <property type="match status" value="1"/>
</dbReference>
<keyword evidence="1" id="KW-0472">Membrane</keyword>
<feature type="transmembrane region" description="Helical" evidence="1">
    <location>
        <begin position="131"/>
        <end position="149"/>
    </location>
</feature>
<evidence type="ECO:0000313" key="3">
    <source>
        <dbReference type="Proteomes" id="UP000023268"/>
    </source>
</evidence>
<dbReference type="InterPro" id="IPR007820">
    <property type="entry name" value="AbrB_fam"/>
</dbReference>
<feature type="transmembrane region" description="Helical" evidence="1">
    <location>
        <begin position="161"/>
        <end position="179"/>
    </location>
</feature>
<evidence type="ECO:0000256" key="1">
    <source>
        <dbReference type="SAM" id="Phobius"/>
    </source>
</evidence>
<dbReference type="eggNOG" id="COG3180">
    <property type="taxonomic scope" value="Bacteria"/>
</dbReference>
<keyword evidence="2" id="KW-0503">Monooxygenase</keyword>
<feature type="transmembrane region" description="Helical" evidence="1">
    <location>
        <begin position="247"/>
        <end position="264"/>
    </location>
</feature>
<dbReference type="NCBIfam" id="TIGR03082">
    <property type="entry name" value="Gneg_AbrB_dup"/>
    <property type="match status" value="2"/>
</dbReference>
<dbReference type="Pfam" id="PF05145">
    <property type="entry name" value="AbrB"/>
    <property type="match status" value="1"/>
</dbReference>
<dbReference type="GO" id="GO:0010468">
    <property type="term" value="P:regulation of gene expression"/>
    <property type="evidence" value="ECO:0007669"/>
    <property type="project" value="InterPro"/>
</dbReference>
<keyword evidence="2" id="KW-0560">Oxidoreductase</keyword>
<proteinExistence type="predicted"/>
<accession>A0A016XIA1</accession>
<dbReference type="STRING" id="1458275.AZ34_11360"/>
<organism evidence="2 3">
    <name type="scientific">Hylemonella gracilis str. Niagara R</name>
    <dbReference type="NCBI Taxonomy" id="1458275"/>
    <lineage>
        <taxon>Bacteria</taxon>
        <taxon>Pseudomonadati</taxon>
        <taxon>Pseudomonadota</taxon>
        <taxon>Betaproteobacteria</taxon>
        <taxon>Burkholderiales</taxon>
        <taxon>Comamonadaceae</taxon>
        <taxon>Hylemonella</taxon>
    </lineage>
</organism>
<gene>
    <name evidence="2" type="ORF">AZ34_11360</name>
</gene>
<dbReference type="RefSeq" id="WP_051509710.1">
    <property type="nucleotide sequence ID" value="NZ_JEMG01000001.1"/>
</dbReference>
<reference evidence="2 3" key="1">
    <citation type="submission" date="2014-02" db="EMBL/GenBank/DDBJ databases">
        <title>Draft Genome of Hylemonella gracilis isolated from the Niagara River.</title>
        <authorList>
            <person name="Pawlowski D.R."/>
            <person name="Koudelka G.B."/>
        </authorList>
    </citation>
    <scope>NUCLEOTIDE SEQUENCE [LARGE SCALE GENOMIC DNA]</scope>
    <source>
        <strain evidence="2 3">Niagara R</strain>
    </source>
</reference>
<dbReference type="PANTHER" id="PTHR38457:SF1">
    <property type="entry name" value="REGULATOR ABRB-RELATED"/>
    <property type="match status" value="1"/>
</dbReference>